<dbReference type="EMBL" id="RQGD01000022">
    <property type="protein sequence ID" value="TGL60064.1"/>
    <property type="molecule type" value="Genomic_DNA"/>
</dbReference>
<evidence type="ECO:0000313" key="2">
    <source>
        <dbReference type="Proteomes" id="UP000297693"/>
    </source>
</evidence>
<gene>
    <name evidence="1" type="ORF">EHQ58_06080</name>
</gene>
<accession>A0A4R9K4H6</accession>
<name>A0A4R9K4H6_9LEPT</name>
<proteinExistence type="predicted"/>
<reference evidence="1" key="1">
    <citation type="journal article" date="2019" name="PLoS Negl. Trop. Dis.">
        <title>Revisiting the worldwide diversity of Leptospira species in the environment.</title>
        <authorList>
            <person name="Vincent A.T."/>
            <person name="Schiettekatte O."/>
            <person name="Bourhy P."/>
            <person name="Veyrier F.J."/>
            <person name="Picardeau M."/>
        </authorList>
    </citation>
    <scope>NUCLEOTIDE SEQUENCE [LARGE SCALE GENOMIC DNA]</scope>
    <source>
        <strain evidence="1">201702476</strain>
    </source>
</reference>
<comment type="caution">
    <text evidence="1">The sequence shown here is derived from an EMBL/GenBank/DDBJ whole genome shotgun (WGS) entry which is preliminary data.</text>
</comment>
<sequence>MITNFENEREELHQLMEQRLENILKSMTETKYKRKVPRKFPMEPANQEKAQWNLGEIPILFGA</sequence>
<dbReference type="AlphaFoldDB" id="A0A4R9K4H6"/>
<dbReference type="RefSeq" id="WP_135622991.1">
    <property type="nucleotide sequence ID" value="NZ_RQGD01000022.1"/>
</dbReference>
<keyword evidence="2" id="KW-1185">Reference proteome</keyword>
<dbReference type="Proteomes" id="UP000297693">
    <property type="component" value="Unassembled WGS sequence"/>
</dbReference>
<evidence type="ECO:0000313" key="1">
    <source>
        <dbReference type="EMBL" id="TGL60064.1"/>
    </source>
</evidence>
<dbReference type="OrthoDB" id="332036at2"/>
<organism evidence="1 2">
    <name type="scientific">Leptospira ognonensis</name>
    <dbReference type="NCBI Taxonomy" id="2484945"/>
    <lineage>
        <taxon>Bacteria</taxon>
        <taxon>Pseudomonadati</taxon>
        <taxon>Spirochaetota</taxon>
        <taxon>Spirochaetia</taxon>
        <taxon>Leptospirales</taxon>
        <taxon>Leptospiraceae</taxon>
        <taxon>Leptospira</taxon>
    </lineage>
</organism>
<protein>
    <submittedName>
        <fullName evidence="1">Uncharacterized protein</fullName>
    </submittedName>
</protein>